<gene>
    <name evidence="3" type="ORF">KJP28_12460</name>
</gene>
<feature type="domain" description="EamA" evidence="2">
    <location>
        <begin position="149"/>
        <end position="280"/>
    </location>
</feature>
<name>A0ABS6T3D8_9RHOB</name>
<proteinExistence type="predicted"/>
<feature type="transmembrane region" description="Helical" evidence="1">
    <location>
        <begin position="209"/>
        <end position="227"/>
    </location>
</feature>
<evidence type="ECO:0000313" key="4">
    <source>
        <dbReference type="Proteomes" id="UP000756530"/>
    </source>
</evidence>
<dbReference type="Pfam" id="PF00892">
    <property type="entry name" value="EamA"/>
    <property type="match status" value="2"/>
</dbReference>
<reference evidence="3 4" key="1">
    <citation type="submission" date="2021-05" db="EMBL/GenBank/DDBJ databases">
        <title>Culturable bacteria isolated from Daya Bay.</title>
        <authorList>
            <person name="Zheng W."/>
            <person name="Yu S."/>
            <person name="Huang Y."/>
        </authorList>
    </citation>
    <scope>NUCLEOTIDE SEQUENCE [LARGE SCALE GENOMIC DNA]</scope>
    <source>
        <strain evidence="3 4">DP4N28-5</strain>
    </source>
</reference>
<evidence type="ECO:0000256" key="1">
    <source>
        <dbReference type="SAM" id="Phobius"/>
    </source>
</evidence>
<sequence>MTENRATLIGFSAVLLWALLAVFTVGSSPVPPLQLNAMTFAIGGAIGVIWVLATGGIVRLRGVSWRVYAFGTLGLFGYHALYFTALRLAPAAEAGLIAYLWPLLIVLFSGFLPGESLRPGHIIGALVSFAGAALILGNGFSGFDANSSLGYGAAILCALTWSSYSVLSRRLGTTPTDSVAVFCVATAILSTAAHVAIEDTQWPTTALGWASVAALGLGPVGLAFYTWDVGVKRGNIQLLGTASYAAPLLSTLVLILVGAAQPSPMLVAAALLVTLGAWLAARAGRAGRPVA</sequence>
<keyword evidence="1" id="KW-0472">Membrane</keyword>
<dbReference type="Proteomes" id="UP000756530">
    <property type="component" value="Unassembled WGS sequence"/>
</dbReference>
<feature type="transmembrane region" description="Helical" evidence="1">
    <location>
        <begin position="37"/>
        <end position="58"/>
    </location>
</feature>
<feature type="transmembrane region" description="Helical" evidence="1">
    <location>
        <begin position="265"/>
        <end position="281"/>
    </location>
</feature>
<feature type="transmembrane region" description="Helical" evidence="1">
    <location>
        <begin position="179"/>
        <end position="197"/>
    </location>
</feature>
<keyword evidence="4" id="KW-1185">Reference proteome</keyword>
<dbReference type="PANTHER" id="PTHR22911:SF76">
    <property type="entry name" value="EAMA DOMAIN-CONTAINING PROTEIN"/>
    <property type="match status" value="1"/>
</dbReference>
<accession>A0ABS6T3D8</accession>
<feature type="transmembrane region" description="Helical" evidence="1">
    <location>
        <begin position="91"/>
        <end position="111"/>
    </location>
</feature>
<comment type="caution">
    <text evidence="3">The sequence shown here is derived from an EMBL/GenBank/DDBJ whole genome shotgun (WGS) entry which is preliminary data.</text>
</comment>
<dbReference type="RefSeq" id="WP_218392931.1">
    <property type="nucleotide sequence ID" value="NZ_JAHUZE010000003.1"/>
</dbReference>
<keyword evidence="1" id="KW-0812">Transmembrane</keyword>
<feature type="transmembrane region" description="Helical" evidence="1">
    <location>
        <begin position="239"/>
        <end position="259"/>
    </location>
</feature>
<feature type="domain" description="EamA" evidence="2">
    <location>
        <begin position="7"/>
        <end position="136"/>
    </location>
</feature>
<feature type="transmembrane region" description="Helical" evidence="1">
    <location>
        <begin position="149"/>
        <end position="167"/>
    </location>
</feature>
<dbReference type="PANTHER" id="PTHR22911">
    <property type="entry name" value="ACYL-MALONYL CONDENSING ENZYME-RELATED"/>
    <property type="match status" value="1"/>
</dbReference>
<feature type="transmembrane region" description="Helical" evidence="1">
    <location>
        <begin position="65"/>
        <end position="85"/>
    </location>
</feature>
<protein>
    <submittedName>
        <fullName evidence="3">EamA family transporter</fullName>
    </submittedName>
</protein>
<dbReference type="EMBL" id="JAHUZE010000003">
    <property type="protein sequence ID" value="MBV7379737.1"/>
    <property type="molecule type" value="Genomic_DNA"/>
</dbReference>
<organism evidence="3 4">
    <name type="scientific">Maritimibacter dapengensis</name>
    <dbReference type="NCBI Taxonomy" id="2836868"/>
    <lineage>
        <taxon>Bacteria</taxon>
        <taxon>Pseudomonadati</taxon>
        <taxon>Pseudomonadota</taxon>
        <taxon>Alphaproteobacteria</taxon>
        <taxon>Rhodobacterales</taxon>
        <taxon>Roseobacteraceae</taxon>
        <taxon>Maritimibacter</taxon>
    </lineage>
</organism>
<feature type="transmembrane region" description="Helical" evidence="1">
    <location>
        <begin position="123"/>
        <end position="143"/>
    </location>
</feature>
<evidence type="ECO:0000313" key="3">
    <source>
        <dbReference type="EMBL" id="MBV7379737.1"/>
    </source>
</evidence>
<evidence type="ECO:0000259" key="2">
    <source>
        <dbReference type="Pfam" id="PF00892"/>
    </source>
</evidence>
<dbReference type="InterPro" id="IPR000620">
    <property type="entry name" value="EamA_dom"/>
</dbReference>
<keyword evidence="1" id="KW-1133">Transmembrane helix</keyword>